<protein>
    <recommendedName>
        <fullName evidence="5">DUF4352 domain-containing protein</fullName>
    </recommendedName>
</protein>
<evidence type="ECO:0008006" key="5">
    <source>
        <dbReference type="Google" id="ProtNLM"/>
    </source>
</evidence>
<proteinExistence type="predicted"/>
<dbReference type="AlphaFoldDB" id="A0A4P6EVR2"/>
<evidence type="ECO:0000256" key="1">
    <source>
        <dbReference type="SAM" id="MobiDB-lite"/>
    </source>
</evidence>
<dbReference type="OrthoDB" id="2610068at2"/>
<dbReference type="RefSeq" id="WP_129438666.1">
    <property type="nucleotide sequence ID" value="NZ_CP035492.1"/>
</dbReference>
<dbReference type="EMBL" id="CP035492">
    <property type="protein sequence ID" value="QAY65779.1"/>
    <property type="molecule type" value="Genomic_DNA"/>
</dbReference>
<name>A0A4P6EVR2_9BACL</name>
<feature type="chain" id="PRO_5021016679" description="DUF4352 domain-containing protein" evidence="2">
    <location>
        <begin position="26"/>
        <end position="195"/>
    </location>
</feature>
<evidence type="ECO:0000313" key="4">
    <source>
        <dbReference type="Proteomes" id="UP000293568"/>
    </source>
</evidence>
<feature type="compositionally biased region" description="Polar residues" evidence="1">
    <location>
        <begin position="39"/>
        <end position="56"/>
    </location>
</feature>
<accession>A0A4P6EVR2</accession>
<dbReference type="KEGG" id="pprt:ET464_04675"/>
<feature type="signal peptide" evidence="2">
    <location>
        <begin position="1"/>
        <end position="25"/>
    </location>
</feature>
<evidence type="ECO:0000256" key="2">
    <source>
        <dbReference type="SAM" id="SignalP"/>
    </source>
</evidence>
<feature type="region of interest" description="Disordered" evidence="1">
    <location>
        <begin position="29"/>
        <end position="86"/>
    </location>
</feature>
<dbReference type="PROSITE" id="PS51257">
    <property type="entry name" value="PROKAR_LIPOPROTEIN"/>
    <property type="match status" value="1"/>
</dbReference>
<dbReference type="Proteomes" id="UP000293568">
    <property type="component" value="Chromosome"/>
</dbReference>
<feature type="compositionally biased region" description="Low complexity" evidence="1">
    <location>
        <begin position="70"/>
        <end position="84"/>
    </location>
</feature>
<sequence>MNKVKKGLWVAAACCALLLISACGAANEGKSGNAGASPAETSQTQEGSGSTASANPDDTAEGQAASGGTEASAAPEDDAASAAPSGTSSEILIIIDQTPKPIEGNSFDFTVNKRPDGYALSEMQWISETTTIVNTTAEAVQHGQNGEDGFYISGDGQFTGFFYPDSMKGEKGEVVFVFKNSDNQELTWKKTITLM</sequence>
<gene>
    <name evidence="3" type="ORF">ET464_04675</name>
</gene>
<keyword evidence="4" id="KW-1185">Reference proteome</keyword>
<keyword evidence="2" id="KW-0732">Signal</keyword>
<organism evidence="3 4">
    <name type="scientific">Paenibacillus protaetiae</name>
    <dbReference type="NCBI Taxonomy" id="2509456"/>
    <lineage>
        <taxon>Bacteria</taxon>
        <taxon>Bacillati</taxon>
        <taxon>Bacillota</taxon>
        <taxon>Bacilli</taxon>
        <taxon>Bacillales</taxon>
        <taxon>Paenibacillaceae</taxon>
        <taxon>Paenibacillus</taxon>
    </lineage>
</organism>
<reference evidence="3 4" key="1">
    <citation type="submission" date="2019-01" db="EMBL/GenBank/DDBJ databases">
        <title>Genome sequencing of strain FW100M-2.</title>
        <authorList>
            <person name="Heo J."/>
            <person name="Kim S.-J."/>
            <person name="Kim J.-S."/>
            <person name="Hong S.-B."/>
            <person name="Kwon S.-W."/>
        </authorList>
    </citation>
    <scope>NUCLEOTIDE SEQUENCE [LARGE SCALE GENOMIC DNA]</scope>
    <source>
        <strain evidence="3 4">FW100M-2</strain>
    </source>
</reference>
<evidence type="ECO:0000313" key="3">
    <source>
        <dbReference type="EMBL" id="QAY65779.1"/>
    </source>
</evidence>